<accession>A0A974BY12</accession>
<proteinExistence type="predicted"/>
<protein>
    <submittedName>
        <fullName evidence="2">Uncharacterized protein</fullName>
    </submittedName>
</protein>
<reference evidence="3" key="1">
    <citation type="journal article" date="2016" name="Nature">
        <title>Genome evolution in the allotetraploid frog Xenopus laevis.</title>
        <authorList>
            <person name="Session A.M."/>
            <person name="Uno Y."/>
            <person name="Kwon T."/>
            <person name="Chapman J.A."/>
            <person name="Toyoda A."/>
            <person name="Takahashi S."/>
            <person name="Fukui A."/>
            <person name="Hikosaka A."/>
            <person name="Suzuki A."/>
            <person name="Kondo M."/>
            <person name="van Heeringen S.J."/>
            <person name="Quigley I."/>
            <person name="Heinz S."/>
            <person name="Ogino H."/>
            <person name="Ochi H."/>
            <person name="Hellsten U."/>
            <person name="Lyons J.B."/>
            <person name="Simakov O."/>
            <person name="Putnam N."/>
            <person name="Stites J."/>
            <person name="Kuroki Y."/>
            <person name="Tanaka T."/>
            <person name="Michiue T."/>
            <person name="Watanabe M."/>
            <person name="Bogdanovic O."/>
            <person name="Lister R."/>
            <person name="Georgiou G."/>
            <person name="Paranjpe S.S."/>
            <person name="van Kruijsbergen I."/>
            <person name="Shu S."/>
            <person name="Carlson J."/>
            <person name="Kinoshita T."/>
            <person name="Ohta Y."/>
            <person name="Mawaribuchi S."/>
            <person name="Jenkins J."/>
            <person name="Grimwood J."/>
            <person name="Schmutz J."/>
            <person name="Mitros T."/>
            <person name="Mozaffari S.V."/>
            <person name="Suzuki Y."/>
            <person name="Haramoto Y."/>
            <person name="Yamamoto T.S."/>
            <person name="Takagi C."/>
            <person name="Heald R."/>
            <person name="Miller K."/>
            <person name="Haudenschild C."/>
            <person name="Kitzman J."/>
            <person name="Nakayama T."/>
            <person name="Izutsu Y."/>
            <person name="Robert J."/>
            <person name="Fortriede J."/>
            <person name="Burns K."/>
            <person name="Lotay V."/>
            <person name="Karimi K."/>
            <person name="Yasuoka Y."/>
            <person name="Dichmann D.S."/>
            <person name="Flajnik M.F."/>
            <person name="Houston D.W."/>
            <person name="Shendure J."/>
            <person name="DuPasquier L."/>
            <person name="Vize P.D."/>
            <person name="Zorn A.M."/>
            <person name="Ito M."/>
            <person name="Marcotte E.M."/>
            <person name="Wallingford J.B."/>
            <person name="Ito Y."/>
            <person name="Asashima M."/>
            <person name="Ueno N."/>
            <person name="Matsuda Y."/>
            <person name="Veenstra G.J."/>
            <person name="Fujiyama A."/>
            <person name="Harland R.M."/>
            <person name="Taira M."/>
            <person name="Rokhsar D.S."/>
        </authorList>
    </citation>
    <scope>NUCLEOTIDE SEQUENCE [LARGE SCALE GENOMIC DNA]</scope>
    <source>
        <strain evidence="3">J</strain>
    </source>
</reference>
<evidence type="ECO:0000313" key="2">
    <source>
        <dbReference type="EMBL" id="OCT62904.1"/>
    </source>
</evidence>
<evidence type="ECO:0000313" key="3">
    <source>
        <dbReference type="Proteomes" id="UP000694892"/>
    </source>
</evidence>
<dbReference type="AlphaFoldDB" id="A0A974BY12"/>
<sequence length="91" mass="10314">MTSNFKESREALKDLKEKEMKLNNVISILEAKLQESSKNLEEFAKKMQQREASGAEHGQNLGSSKDLHGGSSTLQKVTKYLFQLKTILFKP</sequence>
<dbReference type="Proteomes" id="UP000694892">
    <property type="component" value="Chromosome 9_10L"/>
</dbReference>
<evidence type="ECO:0000256" key="1">
    <source>
        <dbReference type="SAM" id="MobiDB-lite"/>
    </source>
</evidence>
<dbReference type="EMBL" id="CM004482">
    <property type="protein sequence ID" value="OCT62904.1"/>
    <property type="molecule type" value="Genomic_DNA"/>
</dbReference>
<organism evidence="2 3">
    <name type="scientific">Xenopus laevis</name>
    <name type="common">African clawed frog</name>
    <dbReference type="NCBI Taxonomy" id="8355"/>
    <lineage>
        <taxon>Eukaryota</taxon>
        <taxon>Metazoa</taxon>
        <taxon>Chordata</taxon>
        <taxon>Craniata</taxon>
        <taxon>Vertebrata</taxon>
        <taxon>Euteleostomi</taxon>
        <taxon>Amphibia</taxon>
        <taxon>Batrachia</taxon>
        <taxon>Anura</taxon>
        <taxon>Pipoidea</taxon>
        <taxon>Pipidae</taxon>
        <taxon>Xenopodinae</taxon>
        <taxon>Xenopus</taxon>
        <taxon>Xenopus</taxon>
    </lineage>
</organism>
<feature type="region of interest" description="Disordered" evidence="1">
    <location>
        <begin position="44"/>
        <end position="70"/>
    </location>
</feature>
<gene>
    <name evidence="2" type="ORF">XELAEV_18043995mg</name>
</gene>
<name>A0A974BY12_XENLA</name>